<dbReference type="STRING" id="1449350.OCH239_12025"/>
<evidence type="ECO:0000313" key="4">
    <source>
        <dbReference type="Proteomes" id="UP000022447"/>
    </source>
</evidence>
<dbReference type="EMBL" id="JALZ01000003">
    <property type="protein sequence ID" value="ETX15953.1"/>
    <property type="molecule type" value="Genomic_DNA"/>
</dbReference>
<keyword evidence="2" id="KW-1133">Transmembrane helix</keyword>
<feature type="transmembrane region" description="Helical" evidence="2">
    <location>
        <begin position="48"/>
        <end position="66"/>
    </location>
</feature>
<organism evidence="3 4">
    <name type="scientific">Roseivivax halodurans JCM 10272</name>
    <dbReference type="NCBI Taxonomy" id="1449350"/>
    <lineage>
        <taxon>Bacteria</taxon>
        <taxon>Pseudomonadati</taxon>
        <taxon>Pseudomonadota</taxon>
        <taxon>Alphaproteobacteria</taxon>
        <taxon>Rhodobacterales</taxon>
        <taxon>Roseobacteraceae</taxon>
        <taxon>Roseivivax</taxon>
    </lineage>
</organism>
<comment type="caution">
    <text evidence="3">The sequence shown here is derived from an EMBL/GenBank/DDBJ whole genome shotgun (WGS) entry which is preliminary data.</text>
</comment>
<dbReference type="eggNOG" id="COG3021">
    <property type="taxonomic scope" value="Bacteria"/>
</dbReference>
<evidence type="ECO:0000256" key="2">
    <source>
        <dbReference type="SAM" id="Phobius"/>
    </source>
</evidence>
<dbReference type="AlphaFoldDB" id="X7ELE1"/>
<reference evidence="3 4" key="1">
    <citation type="submission" date="2014-01" db="EMBL/GenBank/DDBJ databases">
        <title>Roseivivax halodurans JCM 10272 Genome Sequencing.</title>
        <authorList>
            <person name="Lai Q."/>
            <person name="Li G."/>
            <person name="Shao Z."/>
        </authorList>
    </citation>
    <scope>NUCLEOTIDE SEQUENCE [LARGE SCALE GENOMIC DNA]</scope>
    <source>
        <strain evidence="3 4">JCM 10272</strain>
    </source>
</reference>
<accession>X7ELE1</accession>
<sequence length="211" mass="23474">MIWRERAVGAILTVLAVLLGLGLFSHLVPNENQFLGTLSRIADSMRPWLLILAILLSLALLPLRAWRSAAITCLVALTGLGSIAWDYRSRSVPWAEQADLRVLWFNVLNDNEIAPDRIETELRNSGAEIIVLTEAMPAYEMKDRLADLYPHVIGCRSQTSCPMMILSRLEPEAVEEERPTGPTRSLFGFTVSPEGHPPWTSSRRISSNPGT</sequence>
<keyword evidence="2" id="KW-0472">Membrane</keyword>
<proteinExistence type="predicted"/>
<evidence type="ECO:0000313" key="3">
    <source>
        <dbReference type="EMBL" id="ETX15953.1"/>
    </source>
</evidence>
<dbReference type="SUPFAM" id="SSF56219">
    <property type="entry name" value="DNase I-like"/>
    <property type="match status" value="1"/>
</dbReference>
<dbReference type="Proteomes" id="UP000022447">
    <property type="component" value="Unassembled WGS sequence"/>
</dbReference>
<keyword evidence="2" id="KW-0812">Transmembrane</keyword>
<protein>
    <recommendedName>
        <fullName evidence="5">Endonuclease/exonuclease/phosphatase domain-containing protein</fullName>
    </recommendedName>
</protein>
<evidence type="ECO:0000256" key="1">
    <source>
        <dbReference type="SAM" id="MobiDB-lite"/>
    </source>
</evidence>
<name>X7ELE1_9RHOB</name>
<feature type="compositionally biased region" description="Polar residues" evidence="1">
    <location>
        <begin position="199"/>
        <end position="211"/>
    </location>
</feature>
<evidence type="ECO:0008006" key="5">
    <source>
        <dbReference type="Google" id="ProtNLM"/>
    </source>
</evidence>
<feature type="transmembrane region" description="Helical" evidence="2">
    <location>
        <begin position="7"/>
        <end position="28"/>
    </location>
</feature>
<feature type="region of interest" description="Disordered" evidence="1">
    <location>
        <begin position="174"/>
        <end position="211"/>
    </location>
</feature>
<gene>
    <name evidence="3" type="ORF">OCH239_12025</name>
</gene>
<dbReference type="InterPro" id="IPR036691">
    <property type="entry name" value="Endo/exonu/phosph_ase_sf"/>
</dbReference>
<keyword evidence="4" id="KW-1185">Reference proteome</keyword>